<keyword evidence="8" id="KW-0378">Hydrolase</keyword>
<dbReference type="STRING" id="3871.A0A394D9D7"/>
<evidence type="ECO:0000256" key="11">
    <source>
        <dbReference type="PROSITE-ProRule" id="PRU00134"/>
    </source>
</evidence>
<feature type="compositionally biased region" description="Polar residues" evidence="12">
    <location>
        <begin position="233"/>
        <end position="244"/>
    </location>
</feature>
<keyword evidence="7" id="KW-0833">Ubl conjugation pathway</keyword>
<dbReference type="InterPro" id="IPR038765">
    <property type="entry name" value="Papain-like_cys_pep_sf"/>
</dbReference>
<dbReference type="GO" id="GO:0008270">
    <property type="term" value="F:zinc ion binding"/>
    <property type="evidence" value="ECO:0007669"/>
    <property type="project" value="UniProtKB-KW"/>
</dbReference>
<feature type="domain" description="MYND-type" evidence="15">
    <location>
        <begin position="98"/>
        <end position="135"/>
    </location>
</feature>
<evidence type="ECO:0000256" key="1">
    <source>
        <dbReference type="ARBA" id="ARBA00000707"/>
    </source>
</evidence>
<dbReference type="SUPFAM" id="SSF54001">
    <property type="entry name" value="Cysteine proteinases"/>
    <property type="match status" value="2"/>
</dbReference>
<evidence type="ECO:0000256" key="4">
    <source>
        <dbReference type="ARBA" id="ARBA00022670"/>
    </source>
</evidence>
<evidence type="ECO:0000256" key="6">
    <source>
        <dbReference type="ARBA" id="ARBA00022771"/>
    </source>
</evidence>
<feature type="domain" description="USP" evidence="14">
    <location>
        <begin position="844"/>
        <end position="1159"/>
    </location>
</feature>
<dbReference type="GO" id="GO:0016579">
    <property type="term" value="P:protein deubiquitination"/>
    <property type="evidence" value="ECO:0007669"/>
    <property type="project" value="InterPro"/>
</dbReference>
<sequence length="1340" mass="151040">MNKPDSIRLYEGETGHEYIGRDMLEPRESDIPVLFLVLVVLPLVAYILLGKWSDTTKKRDKITLLAQLAAEEALRSEEMAVPDVIHPVSSLKSELPLCARCSAPAKTRCSRCKCVRYCSGNCQIIHWRQIHKHECKLLETDKSSSFPLPVSVDEYSHGSDFYDHLNSQLFGHNSKLTLRESAPLDNLIHPLTGLDASATADFSLLNYSEVSTFERRTSFKSKRGTQGRDNESICESSESNKATGSPSSSVVSKESRNNDYSVSEDDISKKVNASGSGVYFYGQDGSRSTIVEGGNYQSQYGNAFIPRNNDGWSSVSIEGNTDENAYECDTDILTNGGNAVKSGNCNYDGAAQYKCSIEMAVKGGVKAKKYSHPSKIRSSKSPKSTPKFLTDFCCPEIEKKGKIADEPKVSEIRDTISLHGTNGDASTGFMKMMGLRKSIKLTTPVSAEGSGVRFKKTKKMKMLFPYEEFVKIFQSEVFGLCPRGLLNCGNSCYANAVLQCLTSTKPLVVYLFCRSHSKFCCARDWCLMCELEQHIMTLRENGVPQSLSRILWHMRSINCHMGDGSQEDAHEFLRLLITSMQSICLEGLGGEKKVDPRLQETTFIQHTFGGRLQSKVKCLNCNHESERYENIMDLTLEILGWVESLEDALAQFTSPEDLDGENMYRCGRCTSYVRARKQLSIHEAPNILTVVLKRFQEGRYGKINKCITFPEMLDMIPFMTGTGDIPPLYMLYAVVVHLDTQNASFSGHYISYVKDLQGNWYRVDDTEVQPVLIDQVMSEGAYILFYLRSCPRPPVELTRKAMNQSVPGSSKHYPVEVQKRPKSGHRHESDFVVHEPSPIATSPTHLSDIYNSDYLRRSAANRNVLPFTQTYAQNSHHEFSDAASSDRSLFTSSDEASFTTESTRDSFSTVDYGDSCNMDTISSIFNYSRQKSYNKFSLSRPLTRLLITSMQSICLEGLGGEKKVDPRLQETTFIQHTFGGRLQSKVKCLNCNHESERYENIMDLTLEILGWVESLEDALAQFTSPEDLDGENMYRCGRCTSYVRARKQLSIHEAPNILTVVLKRFQEGRYGKINKCITFPEMLDMIPFMTGTGDIPPLYMLYAVVVHLDTQNASFSGHYISYVKDLQGNWYRVDDTEVQPVLIDQVMSEGAYILFYLRSCPRPPVELTRKAMNQSVPGSSKHYPVEVQKRPKSGHRHESDFVVHEPSPIATSPTHLSDIYNSDYLRRSAANRNVLPFTQTYAQNSHHEFSDAASSDRSLFTSSDEASFTTESTRDSFSTVDYGDSCNMDTISSIFNYSRQKSYNKFSLSRPLTRFFPQKGHIERVQRIDQESKKATHSSL</sequence>
<comment type="catalytic activity">
    <reaction evidence="1">
        <text>Thiol-dependent hydrolysis of ester, thioester, amide, peptide and isopeptide bonds formed by the C-terminal Gly of ubiquitin (a 76-residue protein attached to proteins as an intracellular targeting signal).</text>
        <dbReference type="EC" id="3.4.19.12"/>
    </reaction>
</comment>
<dbReference type="FunFam" id="3.90.70.10:FF:000026">
    <property type="entry name" value="Ubiquitin carboxyl-terminal hydrolase 15"/>
    <property type="match status" value="1"/>
</dbReference>
<dbReference type="PANTHER" id="PTHR24006">
    <property type="entry name" value="UBIQUITIN CARBOXYL-TERMINAL HYDROLASE"/>
    <property type="match status" value="1"/>
</dbReference>
<protein>
    <recommendedName>
        <fullName evidence="3">ubiquitinyl hydrolase 1</fullName>
        <ecNumber evidence="3">3.4.19.12</ecNumber>
    </recommendedName>
</protein>
<dbReference type="Gene3D" id="3.90.70.10">
    <property type="entry name" value="Cysteine proteinases"/>
    <property type="match status" value="2"/>
</dbReference>
<evidence type="ECO:0000256" key="2">
    <source>
        <dbReference type="ARBA" id="ARBA00009085"/>
    </source>
</evidence>
<feature type="region of interest" description="Disordered" evidence="12">
    <location>
        <begin position="1173"/>
        <end position="1199"/>
    </location>
</feature>
<dbReference type="Gene3D" id="6.10.140.2220">
    <property type="match status" value="1"/>
</dbReference>
<name>A0A394D9D7_LUPAN</name>
<dbReference type="EC" id="3.4.19.12" evidence="3"/>
<evidence type="ECO:0000256" key="9">
    <source>
        <dbReference type="ARBA" id="ARBA00022807"/>
    </source>
</evidence>
<keyword evidence="4" id="KW-0645">Protease</keyword>
<evidence type="ECO:0000256" key="10">
    <source>
        <dbReference type="ARBA" id="ARBA00022833"/>
    </source>
</evidence>
<keyword evidence="10" id="KW-0862">Zinc</keyword>
<dbReference type="GO" id="GO:0005829">
    <property type="term" value="C:cytosol"/>
    <property type="evidence" value="ECO:0007669"/>
    <property type="project" value="TreeGrafter"/>
</dbReference>
<dbReference type="InterPro" id="IPR028889">
    <property type="entry name" value="USP"/>
</dbReference>
<dbReference type="PROSITE" id="PS50235">
    <property type="entry name" value="USP_3"/>
    <property type="match status" value="2"/>
</dbReference>
<dbReference type="EMBL" id="MLAU01003941">
    <property type="protein sequence ID" value="OIW19904.1"/>
    <property type="molecule type" value="Genomic_DNA"/>
</dbReference>
<keyword evidence="9" id="KW-0788">Thiol protease</keyword>
<reference evidence="16 17" key="1">
    <citation type="journal article" date="2017" name="Plant Biotechnol. J.">
        <title>A comprehensive draft genome sequence for lupin (Lupinus angustifolius), an emerging health food: insights into plant-microbe interactions and legume evolution.</title>
        <authorList>
            <person name="Hane J.K."/>
            <person name="Ming Y."/>
            <person name="Kamphuis L.G."/>
            <person name="Nelson M.N."/>
            <person name="Garg G."/>
            <person name="Atkins C.A."/>
            <person name="Bayer P.E."/>
            <person name="Bravo A."/>
            <person name="Bringans S."/>
            <person name="Cannon S."/>
            <person name="Edwards D."/>
            <person name="Foley R."/>
            <person name="Gao L.L."/>
            <person name="Harrison M.J."/>
            <person name="Huang W."/>
            <person name="Hurgobin B."/>
            <person name="Li S."/>
            <person name="Liu C.W."/>
            <person name="McGrath A."/>
            <person name="Morahan G."/>
            <person name="Murray J."/>
            <person name="Weller J."/>
            <person name="Jian J."/>
            <person name="Singh K.B."/>
        </authorList>
    </citation>
    <scope>NUCLEOTIDE SEQUENCE [LARGE SCALE GENOMIC DNA]</scope>
    <source>
        <strain evidence="17">cv. Tanjil</strain>
        <tissue evidence="16">Whole plant</tissue>
    </source>
</reference>
<dbReference type="Pfam" id="PF00443">
    <property type="entry name" value="UCH"/>
    <property type="match status" value="2"/>
</dbReference>
<dbReference type="FunFam" id="6.10.140.2220:FF:000006">
    <property type="entry name" value="Ubiquitin carboxyl-terminal hydrolase 15"/>
    <property type="match status" value="1"/>
</dbReference>
<dbReference type="PROSITE" id="PS00972">
    <property type="entry name" value="USP_1"/>
    <property type="match status" value="1"/>
</dbReference>
<evidence type="ECO:0000256" key="5">
    <source>
        <dbReference type="ARBA" id="ARBA00022723"/>
    </source>
</evidence>
<dbReference type="Gramene" id="OIW19904">
    <property type="protein sequence ID" value="OIW19904"/>
    <property type="gene ID" value="TanjilG_28775"/>
</dbReference>
<comment type="caution">
    <text evidence="16">The sequence shown here is derived from an EMBL/GenBank/DDBJ whole genome shotgun (WGS) entry which is preliminary data.</text>
</comment>
<dbReference type="SUPFAM" id="SSF144232">
    <property type="entry name" value="HIT/MYND zinc finger-like"/>
    <property type="match status" value="1"/>
</dbReference>
<dbReference type="PANTHER" id="PTHR24006:SF685">
    <property type="entry name" value="UBIQUITIN CARBOXYL-TERMINAL HYDROLASE 15"/>
    <property type="match status" value="1"/>
</dbReference>
<dbReference type="InterPro" id="IPR050164">
    <property type="entry name" value="Peptidase_C19"/>
</dbReference>
<dbReference type="InterPro" id="IPR002893">
    <property type="entry name" value="Znf_MYND"/>
</dbReference>
<keyword evidence="13" id="KW-0812">Transmembrane</keyword>
<keyword evidence="5" id="KW-0479">Metal-binding</keyword>
<evidence type="ECO:0000256" key="12">
    <source>
        <dbReference type="SAM" id="MobiDB-lite"/>
    </source>
</evidence>
<keyword evidence="17" id="KW-1185">Reference proteome</keyword>
<evidence type="ECO:0000313" key="17">
    <source>
        <dbReference type="Proteomes" id="UP000188354"/>
    </source>
</evidence>
<dbReference type="GO" id="GO:0005634">
    <property type="term" value="C:nucleus"/>
    <property type="evidence" value="ECO:0007669"/>
    <property type="project" value="TreeGrafter"/>
</dbReference>
<feature type="domain" description="USP" evidence="14">
    <location>
        <begin position="483"/>
        <end position="789"/>
    </location>
</feature>
<evidence type="ECO:0000256" key="8">
    <source>
        <dbReference type="ARBA" id="ARBA00022801"/>
    </source>
</evidence>
<keyword evidence="13" id="KW-1133">Transmembrane helix</keyword>
<dbReference type="GO" id="GO:0006508">
    <property type="term" value="P:proteolysis"/>
    <property type="evidence" value="ECO:0007669"/>
    <property type="project" value="UniProtKB-KW"/>
</dbReference>
<dbReference type="InterPro" id="IPR001394">
    <property type="entry name" value="Peptidase_C19_UCH"/>
</dbReference>
<evidence type="ECO:0000313" key="16">
    <source>
        <dbReference type="EMBL" id="OIW19904.1"/>
    </source>
</evidence>
<dbReference type="Proteomes" id="UP000188354">
    <property type="component" value="Unassembled WGS sequence"/>
</dbReference>
<keyword evidence="13" id="KW-0472">Membrane</keyword>
<gene>
    <name evidence="16" type="ORF">TanjilG_28775</name>
</gene>
<feature type="region of interest" description="Disordered" evidence="12">
    <location>
        <begin position="803"/>
        <end position="829"/>
    </location>
</feature>
<dbReference type="Pfam" id="PF01753">
    <property type="entry name" value="zf-MYND"/>
    <property type="match status" value="1"/>
</dbReference>
<evidence type="ECO:0000259" key="14">
    <source>
        <dbReference type="PROSITE" id="PS50235"/>
    </source>
</evidence>
<comment type="similarity">
    <text evidence="2">Belongs to the peptidase C19 family.</text>
</comment>
<feature type="region of interest" description="Disordered" evidence="12">
    <location>
        <begin position="216"/>
        <end position="263"/>
    </location>
</feature>
<keyword evidence="6 11" id="KW-0863">Zinc-finger</keyword>
<dbReference type="GO" id="GO:0004843">
    <property type="term" value="F:cysteine-type deubiquitinase activity"/>
    <property type="evidence" value="ECO:0007669"/>
    <property type="project" value="UniProtKB-EC"/>
</dbReference>
<dbReference type="InterPro" id="IPR018200">
    <property type="entry name" value="USP_CS"/>
</dbReference>
<organism evidence="16 17">
    <name type="scientific">Lupinus angustifolius</name>
    <name type="common">Narrow-leaved blue lupine</name>
    <dbReference type="NCBI Taxonomy" id="3871"/>
    <lineage>
        <taxon>Eukaryota</taxon>
        <taxon>Viridiplantae</taxon>
        <taxon>Streptophyta</taxon>
        <taxon>Embryophyta</taxon>
        <taxon>Tracheophyta</taxon>
        <taxon>Spermatophyta</taxon>
        <taxon>Magnoliopsida</taxon>
        <taxon>eudicotyledons</taxon>
        <taxon>Gunneridae</taxon>
        <taxon>Pentapetalae</taxon>
        <taxon>rosids</taxon>
        <taxon>fabids</taxon>
        <taxon>Fabales</taxon>
        <taxon>Fabaceae</taxon>
        <taxon>Papilionoideae</taxon>
        <taxon>50 kb inversion clade</taxon>
        <taxon>genistoids sensu lato</taxon>
        <taxon>core genistoids</taxon>
        <taxon>Genisteae</taxon>
        <taxon>Lupinus</taxon>
    </lineage>
</organism>
<dbReference type="PROSITE" id="PS01360">
    <property type="entry name" value="ZF_MYND_1"/>
    <property type="match status" value="1"/>
</dbReference>
<feature type="transmembrane region" description="Helical" evidence="13">
    <location>
        <begin position="31"/>
        <end position="49"/>
    </location>
</feature>
<evidence type="ECO:0000256" key="13">
    <source>
        <dbReference type="SAM" id="Phobius"/>
    </source>
</evidence>
<dbReference type="CDD" id="cd02661">
    <property type="entry name" value="Peptidase_C19E"/>
    <property type="match status" value="1"/>
</dbReference>
<proteinExistence type="inferred from homology"/>
<evidence type="ECO:0000256" key="3">
    <source>
        <dbReference type="ARBA" id="ARBA00012759"/>
    </source>
</evidence>
<dbReference type="PROSITE" id="PS50865">
    <property type="entry name" value="ZF_MYND_2"/>
    <property type="match status" value="1"/>
</dbReference>
<evidence type="ECO:0000256" key="7">
    <source>
        <dbReference type="ARBA" id="ARBA00022786"/>
    </source>
</evidence>
<accession>A0A394D9D7</accession>
<evidence type="ECO:0000259" key="15">
    <source>
        <dbReference type="PROSITE" id="PS50865"/>
    </source>
</evidence>